<sequence length="405" mass="44657">MINLLRRNRSRNNTDNEPSGGRIEGDSSTSEGASNVHGDDTGVSSDAHAIPRTQATVHRVDSEETLLSMSLRARGVRHGGDNYTANPISSTSDLTRTTSDSSLSTTASTADTVVDLVLGHAVSDFNLLRTLPVVSFIFKKGLFVFPSEESLALFKTKNCDTARLKKLGLAMPVLQMNIPMMAAFKRNYPTIVFNRILPSTNESQDVQKVPFCQVFTKFLRRTHTTRFILHITPNGVQDDPENFRVVMFTSAYGSFTDCRFKKTKMRWVGTTPAIASRGSGFFKLVVLNDSVPSLIDGIRDDDVNPQPSMEFLRSTTRIVTSSDMPPVTRFSDKSSTTLPWKGLLQLGDVKLVEVFSRSDTNSCLDVADSSLVLTCMALVLRDQEVRKNKGNGRYSDAAVNGALFY</sequence>
<proteinExistence type="predicted"/>
<accession>A0A0H5C2M9</accession>
<evidence type="ECO:0000256" key="1">
    <source>
        <dbReference type="SAM" id="MobiDB-lite"/>
    </source>
</evidence>
<feature type="region of interest" description="Disordered" evidence="1">
    <location>
        <begin position="1"/>
        <end position="61"/>
    </location>
</feature>
<feature type="region of interest" description="Disordered" evidence="1">
    <location>
        <begin position="78"/>
        <end position="103"/>
    </location>
</feature>
<organism evidence="2 3">
    <name type="scientific">Cyberlindnera jadinii (strain ATCC 18201 / CBS 1600 / BCRC 20928 / JCM 3617 / NBRC 0987 / NRRL Y-1542)</name>
    <name type="common">Torula yeast</name>
    <name type="synonym">Candida utilis</name>
    <dbReference type="NCBI Taxonomy" id="983966"/>
    <lineage>
        <taxon>Eukaryota</taxon>
        <taxon>Fungi</taxon>
        <taxon>Dikarya</taxon>
        <taxon>Ascomycota</taxon>
        <taxon>Saccharomycotina</taxon>
        <taxon>Saccharomycetes</taxon>
        <taxon>Phaffomycetales</taxon>
        <taxon>Phaffomycetaceae</taxon>
        <taxon>Cyberlindnera</taxon>
    </lineage>
</organism>
<feature type="compositionally biased region" description="Low complexity" evidence="1">
    <location>
        <begin position="89"/>
        <end position="103"/>
    </location>
</feature>
<gene>
    <name evidence="2" type="ORF">BN1211_2056</name>
</gene>
<feature type="compositionally biased region" description="Basic residues" evidence="1">
    <location>
        <begin position="1"/>
        <end position="10"/>
    </location>
</feature>
<reference evidence="3" key="1">
    <citation type="journal article" date="2015" name="J. Biotechnol.">
        <title>The structure of the Cyberlindnera jadinii genome and its relation to Candida utilis analyzed by the occurrence of single nucleotide polymorphisms.</title>
        <authorList>
            <person name="Rupp O."/>
            <person name="Brinkrolf K."/>
            <person name="Buerth C."/>
            <person name="Kunigo M."/>
            <person name="Schneider J."/>
            <person name="Jaenicke S."/>
            <person name="Goesmann A."/>
            <person name="Puehler A."/>
            <person name="Jaeger K.-E."/>
            <person name="Ernst J.F."/>
        </authorList>
    </citation>
    <scope>NUCLEOTIDE SEQUENCE [LARGE SCALE GENOMIC DNA]</scope>
    <source>
        <strain evidence="3">ATCC 18201 / CBS 1600 / BCRC 20928 / JCM 3617 / NBRC 0987 / NRRL Y-1542</strain>
    </source>
</reference>
<dbReference type="EMBL" id="CDQK01000002">
    <property type="protein sequence ID" value="CEP21847.1"/>
    <property type="molecule type" value="Genomic_DNA"/>
</dbReference>
<dbReference type="AlphaFoldDB" id="A0A0H5C2M9"/>
<protein>
    <submittedName>
        <fullName evidence="2">Uncharacterized protein</fullName>
    </submittedName>
</protein>
<dbReference type="Proteomes" id="UP000038830">
    <property type="component" value="Unassembled WGS sequence"/>
</dbReference>
<evidence type="ECO:0000313" key="2">
    <source>
        <dbReference type="EMBL" id="CEP21847.1"/>
    </source>
</evidence>
<name>A0A0H5C2M9_CYBJN</name>
<evidence type="ECO:0000313" key="3">
    <source>
        <dbReference type="Proteomes" id="UP000038830"/>
    </source>
</evidence>